<accession>A0ABY2SIN7</accession>
<name>A0ABY2SIN7_9HYPH</name>
<feature type="transmembrane region" description="Helical" evidence="1">
    <location>
        <begin position="44"/>
        <end position="65"/>
    </location>
</feature>
<reference evidence="2 3" key="1">
    <citation type="submission" date="2019-04" db="EMBL/GenBank/DDBJ databases">
        <authorList>
            <person name="Li M."/>
            <person name="Gao C."/>
        </authorList>
    </citation>
    <scope>NUCLEOTIDE SEQUENCE [LARGE SCALE GENOMIC DNA]</scope>
    <source>
        <strain evidence="2 3">BGMRC 2031</strain>
    </source>
</reference>
<dbReference type="EMBL" id="SZPQ01000038">
    <property type="protein sequence ID" value="TKI03782.1"/>
    <property type="molecule type" value="Genomic_DNA"/>
</dbReference>
<dbReference type="RefSeq" id="WP_136992194.1">
    <property type="nucleotide sequence ID" value="NZ_SZPQ01000038.1"/>
</dbReference>
<protein>
    <submittedName>
        <fullName evidence="2">Uncharacterized protein</fullName>
    </submittedName>
</protein>
<feature type="transmembrane region" description="Helical" evidence="1">
    <location>
        <begin position="77"/>
        <end position="98"/>
    </location>
</feature>
<dbReference type="Proteomes" id="UP000305202">
    <property type="component" value="Unassembled WGS sequence"/>
</dbReference>
<keyword evidence="3" id="KW-1185">Reference proteome</keyword>
<evidence type="ECO:0000256" key="1">
    <source>
        <dbReference type="SAM" id="Phobius"/>
    </source>
</evidence>
<proteinExistence type="predicted"/>
<evidence type="ECO:0000313" key="2">
    <source>
        <dbReference type="EMBL" id="TKI03782.1"/>
    </source>
</evidence>
<evidence type="ECO:0000313" key="3">
    <source>
        <dbReference type="Proteomes" id="UP000305202"/>
    </source>
</evidence>
<gene>
    <name evidence="2" type="ORF">FCN80_20425</name>
</gene>
<organism evidence="2 3">
    <name type="scientific">Martelella alba</name>
    <dbReference type="NCBI Taxonomy" id="2590451"/>
    <lineage>
        <taxon>Bacteria</taxon>
        <taxon>Pseudomonadati</taxon>
        <taxon>Pseudomonadota</taxon>
        <taxon>Alphaproteobacteria</taxon>
        <taxon>Hyphomicrobiales</taxon>
        <taxon>Aurantimonadaceae</taxon>
        <taxon>Martelella</taxon>
    </lineage>
</organism>
<feature type="transmembrane region" description="Helical" evidence="1">
    <location>
        <begin position="7"/>
        <end position="24"/>
    </location>
</feature>
<keyword evidence="1" id="KW-0472">Membrane</keyword>
<keyword evidence="1" id="KW-0812">Transmembrane</keyword>
<keyword evidence="1" id="KW-1133">Transmembrane helix</keyword>
<sequence length="108" mass="11385">MPWYQLLAYFLGGMCVSNAIPHWVSGVLGRPFQSPFASPPGKGLSSSVVNVLWGAFNFAVGYLLICRVGQFEIRVTADAATAGLGALLMAVVAARSFGRFHGGVLPAK</sequence>
<comment type="caution">
    <text evidence="2">The sequence shown here is derived from an EMBL/GenBank/DDBJ whole genome shotgun (WGS) entry which is preliminary data.</text>
</comment>